<dbReference type="AlphaFoldDB" id="A0A438AXA2"/>
<dbReference type="EMBL" id="RKLN01000003">
    <property type="protein sequence ID" value="RVW03346.1"/>
    <property type="molecule type" value="Genomic_DNA"/>
</dbReference>
<organism evidence="2 3">
    <name type="scientific">Rhodococcus spongiicola</name>
    <dbReference type="NCBI Taxonomy" id="2487352"/>
    <lineage>
        <taxon>Bacteria</taxon>
        <taxon>Bacillati</taxon>
        <taxon>Actinomycetota</taxon>
        <taxon>Actinomycetes</taxon>
        <taxon>Mycobacteriales</taxon>
        <taxon>Nocardiaceae</taxon>
        <taxon>Rhodococcus</taxon>
    </lineage>
</organism>
<keyword evidence="1" id="KW-0812">Transmembrane</keyword>
<dbReference type="OrthoDB" id="9878854at2"/>
<proteinExistence type="predicted"/>
<reference evidence="2 3" key="1">
    <citation type="submission" date="2018-11" db="EMBL/GenBank/DDBJ databases">
        <title>Rhodococcus spongicola sp. nov. and Rhodococcus xishaensis sp. nov. from marine sponges.</title>
        <authorList>
            <person name="Li L."/>
            <person name="Lin H.W."/>
        </authorList>
    </citation>
    <scope>NUCLEOTIDE SEQUENCE [LARGE SCALE GENOMIC DNA]</scope>
    <source>
        <strain evidence="2 3">LHW50502</strain>
    </source>
</reference>
<keyword evidence="1" id="KW-1133">Transmembrane helix</keyword>
<feature type="transmembrane region" description="Helical" evidence="1">
    <location>
        <begin position="12"/>
        <end position="34"/>
    </location>
</feature>
<gene>
    <name evidence="2" type="ORF">EF834_09370</name>
</gene>
<dbReference type="RefSeq" id="WP_127946944.1">
    <property type="nucleotide sequence ID" value="NZ_RKLN01000003.1"/>
</dbReference>
<dbReference type="Proteomes" id="UP000284333">
    <property type="component" value="Unassembled WGS sequence"/>
</dbReference>
<keyword evidence="3" id="KW-1185">Reference proteome</keyword>
<comment type="caution">
    <text evidence="2">The sequence shown here is derived from an EMBL/GenBank/DDBJ whole genome shotgun (WGS) entry which is preliminary data.</text>
</comment>
<evidence type="ECO:0000256" key="1">
    <source>
        <dbReference type="SAM" id="Phobius"/>
    </source>
</evidence>
<evidence type="ECO:0000313" key="3">
    <source>
        <dbReference type="Proteomes" id="UP000284333"/>
    </source>
</evidence>
<protein>
    <submittedName>
        <fullName evidence="2">Uncharacterized protein</fullName>
    </submittedName>
</protein>
<sequence>MKRYVSETWRAVPRSGLNGAAPIVFVTTGITWGAQGFGTAVGVFVAGVTGAAVVLLPAARASVNSAARGS</sequence>
<feature type="transmembrane region" description="Helical" evidence="1">
    <location>
        <begin position="40"/>
        <end position="59"/>
    </location>
</feature>
<evidence type="ECO:0000313" key="2">
    <source>
        <dbReference type="EMBL" id="RVW03346.1"/>
    </source>
</evidence>
<accession>A0A438AXA2</accession>
<keyword evidence="1" id="KW-0472">Membrane</keyword>
<name>A0A438AXA2_9NOCA</name>